<comment type="caution">
    <text evidence="1">The sequence shown here is derived from an EMBL/GenBank/DDBJ whole genome shotgun (WGS) entry which is preliminary data.</text>
</comment>
<protein>
    <submittedName>
        <fullName evidence="1">Uncharacterized protein</fullName>
    </submittedName>
</protein>
<accession>A0A9X1MNX7</accession>
<keyword evidence="2" id="KW-1185">Reference proteome</keyword>
<evidence type="ECO:0000313" key="2">
    <source>
        <dbReference type="Proteomes" id="UP001139103"/>
    </source>
</evidence>
<dbReference type="RefSeq" id="WP_230218496.1">
    <property type="nucleotide sequence ID" value="NZ_JAJKFT010000008.1"/>
</dbReference>
<reference evidence="1" key="1">
    <citation type="submission" date="2021-11" db="EMBL/GenBank/DDBJ databases">
        <title>Genome sequence.</title>
        <authorList>
            <person name="Sun Q."/>
        </authorList>
    </citation>
    <scope>NUCLEOTIDE SEQUENCE</scope>
    <source>
        <strain evidence="1">JC732</strain>
    </source>
</reference>
<gene>
    <name evidence="1" type="ORF">LOC68_11065</name>
</gene>
<evidence type="ECO:0000313" key="1">
    <source>
        <dbReference type="EMBL" id="MCC9628939.1"/>
    </source>
</evidence>
<dbReference type="AlphaFoldDB" id="A0A9X1MNX7"/>
<name>A0A9X1MNX7_9BACT</name>
<proteinExistence type="predicted"/>
<dbReference type="Proteomes" id="UP001139103">
    <property type="component" value="Unassembled WGS sequence"/>
</dbReference>
<sequence>MEEQGDVGSQPYLVIPRPEGQLRKLPVKFRWEVTRRHPVYLQNWKFAQFFFEWAQQGREMPTDNESSLRIQVAARSAQLLNAIGVSSFAPDPQLEFDDLEGSERLTPWLGGSISPVSLRRIWGILISAMSAEDFQDAATQITAAMSDEKDPGFRKAAGLGALRQIEEMKIDQMLNEPIVYINPEVSDRQIERDLKPMLSRWRNEKGIVVGRDRSDSYADYLRVWDLREGWEAGAYSADRERTLKEVANELEIKPSTANMRYRSAFQLVTGHPYLIPMWVRFMGIEKLSKVVQESIGKVAQHRPTKSRAKSALPESGLAGNETLGGIASEQADSQTQANTALAELIMDIESLVRSAKSNDQIREALDIDATTAVEFDQLIELVRARVEPK</sequence>
<organism evidence="1 2">
    <name type="scientific">Blastopirellula sediminis</name>
    <dbReference type="NCBI Taxonomy" id="2894196"/>
    <lineage>
        <taxon>Bacteria</taxon>
        <taxon>Pseudomonadati</taxon>
        <taxon>Planctomycetota</taxon>
        <taxon>Planctomycetia</taxon>
        <taxon>Pirellulales</taxon>
        <taxon>Pirellulaceae</taxon>
        <taxon>Blastopirellula</taxon>
    </lineage>
</organism>
<dbReference type="EMBL" id="JAJKFT010000008">
    <property type="protein sequence ID" value="MCC9628939.1"/>
    <property type="molecule type" value="Genomic_DNA"/>
</dbReference>